<dbReference type="Proteomes" id="UP000252733">
    <property type="component" value="Unassembled WGS sequence"/>
</dbReference>
<dbReference type="Gene3D" id="3.90.550.10">
    <property type="entry name" value="Spore Coat Polysaccharide Biosynthesis Protein SpsA, Chain A"/>
    <property type="match status" value="1"/>
</dbReference>
<dbReference type="RefSeq" id="WP_114436737.1">
    <property type="nucleotide sequence ID" value="NZ_QPIZ01000007.1"/>
</dbReference>
<dbReference type="PANTHER" id="PTHR43685">
    <property type="entry name" value="GLYCOSYLTRANSFERASE"/>
    <property type="match status" value="1"/>
</dbReference>
<gene>
    <name evidence="3" type="ORF">DFO77_1077</name>
</gene>
<keyword evidence="1" id="KW-0472">Membrane</keyword>
<dbReference type="EMBL" id="QPIZ01000007">
    <property type="protein sequence ID" value="RCW36717.1"/>
    <property type="molecule type" value="Genomic_DNA"/>
</dbReference>
<dbReference type="Pfam" id="PF00535">
    <property type="entry name" value="Glycos_transf_2"/>
    <property type="match status" value="1"/>
</dbReference>
<name>A0A368V6D9_9BACT</name>
<dbReference type="GO" id="GO:0016740">
    <property type="term" value="F:transferase activity"/>
    <property type="evidence" value="ECO:0007669"/>
    <property type="project" value="UniProtKB-KW"/>
</dbReference>
<evidence type="ECO:0000256" key="1">
    <source>
        <dbReference type="SAM" id="Phobius"/>
    </source>
</evidence>
<reference evidence="3 4" key="1">
    <citation type="submission" date="2018-07" db="EMBL/GenBank/DDBJ databases">
        <title>Freshwater and sediment microbial communities from various areas in North America, analyzing microbe dynamics in response to fracking.</title>
        <authorList>
            <person name="Lamendella R."/>
        </authorList>
    </citation>
    <scope>NUCLEOTIDE SEQUENCE [LARGE SCALE GENOMIC DNA]</scope>
    <source>
        <strain evidence="3 4">160A</strain>
    </source>
</reference>
<dbReference type="PANTHER" id="PTHR43685:SF3">
    <property type="entry name" value="SLR2126 PROTEIN"/>
    <property type="match status" value="1"/>
</dbReference>
<feature type="domain" description="Glycosyltransferase 2-like" evidence="2">
    <location>
        <begin position="159"/>
        <end position="271"/>
    </location>
</feature>
<dbReference type="InterPro" id="IPR050834">
    <property type="entry name" value="Glycosyltransf_2"/>
</dbReference>
<dbReference type="InterPro" id="IPR029044">
    <property type="entry name" value="Nucleotide-diphossugar_trans"/>
</dbReference>
<protein>
    <submittedName>
        <fullName evidence="3">GT2 family glycosyltransferase</fullName>
    </submittedName>
</protein>
<dbReference type="SUPFAM" id="SSF53448">
    <property type="entry name" value="Nucleotide-diphospho-sugar transferases"/>
    <property type="match status" value="1"/>
</dbReference>
<accession>A0A368V6D9</accession>
<evidence type="ECO:0000259" key="2">
    <source>
        <dbReference type="Pfam" id="PF00535"/>
    </source>
</evidence>
<keyword evidence="4" id="KW-1185">Reference proteome</keyword>
<keyword evidence="1" id="KW-1133">Transmembrane helix</keyword>
<organism evidence="3 4">
    <name type="scientific">Marinilabilia salmonicolor</name>
    <dbReference type="NCBI Taxonomy" id="989"/>
    <lineage>
        <taxon>Bacteria</taxon>
        <taxon>Pseudomonadati</taxon>
        <taxon>Bacteroidota</taxon>
        <taxon>Bacteroidia</taxon>
        <taxon>Marinilabiliales</taxon>
        <taxon>Marinilabiliaceae</taxon>
        <taxon>Marinilabilia</taxon>
    </lineage>
</organism>
<dbReference type="InterPro" id="IPR001173">
    <property type="entry name" value="Glyco_trans_2-like"/>
</dbReference>
<keyword evidence="1" id="KW-0812">Transmembrane</keyword>
<evidence type="ECO:0000313" key="4">
    <source>
        <dbReference type="Proteomes" id="UP000252733"/>
    </source>
</evidence>
<keyword evidence="3" id="KW-0808">Transferase</keyword>
<dbReference type="CDD" id="cd00761">
    <property type="entry name" value="Glyco_tranf_GTA_type"/>
    <property type="match status" value="1"/>
</dbReference>
<dbReference type="AlphaFoldDB" id="A0A368V6D9"/>
<comment type="caution">
    <text evidence="3">The sequence shown here is derived from an EMBL/GenBank/DDBJ whole genome shotgun (WGS) entry which is preliminary data.</text>
</comment>
<sequence length="452" mass="52374">MHKAFIFPFIKYIHPIWNFNLPQKGKYALWVNYDLLDENLKNRLDFDPAYSSHSVALRDAAFQALQKGILCFDERLSLSLAENPALSDNYRFIRKYFGKKWVNFIFLLRLFSFKNPFREVVAMFESRNMQKSDVHARPVDYSKEINNSSQLLSSAPLVSVIIPTLNRYVYLRDVLMDLGAQSYNNFEVLICDQSEPVNKAFYQQAESDFGLKIKLIIQEEKALWKARNTCIRESKGEFILLFDDDSRVDPDWIENHLRCLDCFDVDISSGVSLSSVGDKIPAHYAFFRWSDQLDTGNVMMHRKVFSKVGLFDRQFEKQRMGDGEFGLRCYSKGITNISNPLAKRIHLKVSSGGLRQMGSWDGFRPKKWFAPRPVPSVLYMVRKYFGSATALRMVLLQVPFSVMPYKYKGKTKYNILSVLIFALLFPVFCLQILVSWQKASKMLKEGAIIESL</sequence>
<evidence type="ECO:0000313" key="3">
    <source>
        <dbReference type="EMBL" id="RCW36717.1"/>
    </source>
</evidence>
<feature type="transmembrane region" description="Helical" evidence="1">
    <location>
        <begin position="415"/>
        <end position="434"/>
    </location>
</feature>
<proteinExistence type="predicted"/>